<dbReference type="PROSITE" id="PS51752">
    <property type="entry name" value="JACALIN_LECTIN"/>
    <property type="match status" value="1"/>
</dbReference>
<feature type="chain" id="PRO_5025373882" evidence="3">
    <location>
        <begin position="17"/>
        <end position="170"/>
    </location>
</feature>
<dbReference type="InterPro" id="IPR001229">
    <property type="entry name" value="Jacalin-like_lectin_dom"/>
</dbReference>
<dbReference type="PANTHER" id="PTHR33589">
    <property type="entry name" value="OS11G0524900 PROTEIN"/>
    <property type="match status" value="1"/>
</dbReference>
<keyword evidence="1 3" id="KW-0732">Signal</keyword>
<feature type="signal peptide" evidence="3">
    <location>
        <begin position="1"/>
        <end position="16"/>
    </location>
</feature>
<gene>
    <name evidence="5" type="primary">LOC115409507</name>
</gene>
<name>A0A672I1A7_SALFA</name>
<dbReference type="OrthoDB" id="2415936at2759"/>
<dbReference type="Proteomes" id="UP000472267">
    <property type="component" value="Chromosome 22"/>
</dbReference>
<reference evidence="5" key="2">
    <citation type="submission" date="2025-08" db="UniProtKB">
        <authorList>
            <consortium name="Ensembl"/>
        </authorList>
    </citation>
    <scope>IDENTIFICATION</scope>
</reference>
<evidence type="ECO:0000259" key="4">
    <source>
        <dbReference type="PROSITE" id="PS51752"/>
    </source>
</evidence>
<dbReference type="GO" id="GO:0030246">
    <property type="term" value="F:carbohydrate binding"/>
    <property type="evidence" value="ECO:0007669"/>
    <property type="project" value="UniProtKB-KW"/>
</dbReference>
<evidence type="ECO:0000256" key="2">
    <source>
        <dbReference type="ARBA" id="ARBA00022734"/>
    </source>
</evidence>
<reference evidence="5" key="3">
    <citation type="submission" date="2025-09" db="UniProtKB">
        <authorList>
            <consortium name="Ensembl"/>
        </authorList>
    </citation>
    <scope>IDENTIFICATION</scope>
</reference>
<dbReference type="RefSeq" id="XP_029976578.1">
    <property type="nucleotide sequence ID" value="XM_030120718.1"/>
</dbReference>
<keyword evidence="6" id="KW-1185">Reference proteome</keyword>
<dbReference type="SUPFAM" id="SSF51101">
    <property type="entry name" value="Mannose-binding lectins"/>
    <property type="match status" value="1"/>
</dbReference>
<organism evidence="5 6">
    <name type="scientific">Salarias fasciatus</name>
    <name type="common">Jewelled blenny</name>
    <name type="synonym">Blennius fasciatus</name>
    <dbReference type="NCBI Taxonomy" id="181472"/>
    <lineage>
        <taxon>Eukaryota</taxon>
        <taxon>Metazoa</taxon>
        <taxon>Chordata</taxon>
        <taxon>Craniata</taxon>
        <taxon>Vertebrata</taxon>
        <taxon>Euteleostomi</taxon>
        <taxon>Actinopterygii</taxon>
        <taxon>Neopterygii</taxon>
        <taxon>Teleostei</taxon>
        <taxon>Neoteleostei</taxon>
        <taxon>Acanthomorphata</taxon>
        <taxon>Ovalentaria</taxon>
        <taxon>Blenniimorphae</taxon>
        <taxon>Blenniiformes</taxon>
        <taxon>Blennioidei</taxon>
        <taxon>Blenniidae</taxon>
        <taxon>Salariinae</taxon>
        <taxon>Salarias</taxon>
    </lineage>
</organism>
<proteinExistence type="predicted"/>
<keyword evidence="2" id="KW-0430">Lectin</keyword>
<dbReference type="Gene3D" id="2.100.10.30">
    <property type="entry name" value="Jacalin-like lectin domain"/>
    <property type="match status" value="1"/>
</dbReference>
<dbReference type="AlphaFoldDB" id="A0A672I1A7"/>
<feature type="domain" description="Jacalin-type lectin" evidence="4">
    <location>
        <begin position="25"/>
        <end position="156"/>
    </location>
</feature>
<dbReference type="Pfam" id="PF01419">
    <property type="entry name" value="Jacalin"/>
    <property type="match status" value="1"/>
</dbReference>
<sequence>MHCFAVLTLLAASAVAEYVGESPSYSFDPPVGSGSGTPYSISGEGRITAVRVWDNYNYVYGLQFRYGTVWSPRAGIQVGIIKEFELLEGEVIVQVSGKYSHYVNWLVFVTSLGRSMFNGQPSGHSFNMYAPKGSELVILSGRYHGALTSVGAHWAVIPQPDSNSSNSKHL</sequence>
<dbReference type="OMA" id="AHWAVFE"/>
<accession>A0A672I1A7</accession>
<dbReference type="InterPro" id="IPR036404">
    <property type="entry name" value="Jacalin-like_lectin_dom_sf"/>
</dbReference>
<dbReference type="InterPro" id="IPR052321">
    <property type="entry name" value="PolyBind_ProtTraffic"/>
</dbReference>
<dbReference type="PANTHER" id="PTHR33589:SF3">
    <property type="entry name" value="ZYMOGEN GRANULE MEMBRANE PROTEIN 16-LIKE"/>
    <property type="match status" value="1"/>
</dbReference>
<reference evidence="5" key="1">
    <citation type="submission" date="2019-06" db="EMBL/GenBank/DDBJ databases">
        <authorList>
            <consortium name="Wellcome Sanger Institute Data Sharing"/>
        </authorList>
    </citation>
    <scope>NUCLEOTIDE SEQUENCE [LARGE SCALE GENOMIC DNA]</scope>
</reference>
<dbReference type="Ensembl" id="ENSSFAT00005036237.1">
    <property type="protein sequence ID" value="ENSSFAP00005034929.1"/>
    <property type="gene ID" value="ENSSFAG00005017713.1"/>
</dbReference>
<protein>
    <submittedName>
        <fullName evidence="5">Zymogen granule membrane protein 16-like</fullName>
    </submittedName>
</protein>
<dbReference type="InParanoid" id="A0A672I1A7"/>
<evidence type="ECO:0000313" key="6">
    <source>
        <dbReference type="Proteomes" id="UP000472267"/>
    </source>
</evidence>
<evidence type="ECO:0000256" key="1">
    <source>
        <dbReference type="ARBA" id="ARBA00022729"/>
    </source>
</evidence>
<dbReference type="SMART" id="SM00915">
    <property type="entry name" value="Jacalin"/>
    <property type="match status" value="1"/>
</dbReference>
<dbReference type="GeneID" id="115409507"/>
<evidence type="ECO:0000256" key="3">
    <source>
        <dbReference type="SAM" id="SignalP"/>
    </source>
</evidence>
<evidence type="ECO:0000313" key="5">
    <source>
        <dbReference type="Ensembl" id="ENSSFAP00005034929.1"/>
    </source>
</evidence>